<dbReference type="SUPFAM" id="SSF47005">
    <property type="entry name" value="Peripheral subunit-binding domain of 2-oxo acid dehydrogenase complex"/>
    <property type="match status" value="1"/>
</dbReference>
<keyword evidence="3 8" id="KW-0808">Transferase</keyword>
<dbReference type="InterPro" id="IPR004167">
    <property type="entry name" value="PSBD"/>
</dbReference>
<feature type="compositionally biased region" description="Acidic residues" evidence="9">
    <location>
        <begin position="119"/>
        <end position="139"/>
    </location>
</feature>
<dbReference type="PROSITE" id="PS00189">
    <property type="entry name" value="LIPOYL"/>
    <property type="match status" value="2"/>
</dbReference>
<gene>
    <name evidence="12" type="ORF">KIV10_04760</name>
</gene>
<feature type="region of interest" description="Disordered" evidence="9">
    <location>
        <begin position="85"/>
        <end position="163"/>
    </location>
</feature>
<evidence type="ECO:0000259" key="11">
    <source>
        <dbReference type="PROSITE" id="PS51826"/>
    </source>
</evidence>
<comment type="similarity">
    <text evidence="1 8">Belongs to the 2-oxoacid dehydrogenase family.</text>
</comment>
<dbReference type="GO" id="GO:0004742">
    <property type="term" value="F:dihydrolipoyllysine-residue acetyltransferase activity"/>
    <property type="evidence" value="ECO:0007669"/>
    <property type="project" value="UniProtKB-EC"/>
</dbReference>
<dbReference type="SUPFAM" id="SSF51230">
    <property type="entry name" value="Single hybrid motif"/>
    <property type="match status" value="2"/>
</dbReference>
<dbReference type="InterPro" id="IPR003016">
    <property type="entry name" value="2-oxoA_DH_lipoyl-BS"/>
</dbReference>
<dbReference type="InterPro" id="IPR001078">
    <property type="entry name" value="2-oxoacid_DH_actylTfrase"/>
</dbReference>
<dbReference type="RefSeq" id="WP_214112352.1">
    <property type="nucleotide sequence ID" value="NZ_JAHCTB010000002.1"/>
</dbReference>
<dbReference type="InterPro" id="IPR011053">
    <property type="entry name" value="Single_hybrid_motif"/>
</dbReference>
<feature type="domain" description="Peripheral subunit-binding (PSBD)" evidence="11">
    <location>
        <begin position="312"/>
        <end position="349"/>
    </location>
</feature>
<evidence type="ECO:0000256" key="5">
    <source>
        <dbReference type="ARBA" id="ARBA00023315"/>
    </source>
</evidence>
<comment type="catalytic activity">
    <reaction evidence="7 8">
        <text>N(6)-[(R)-dihydrolipoyl]-L-lysyl-[protein] + acetyl-CoA = N(6)-[(R)-S(8)-acetyldihydrolipoyl]-L-lysyl-[protein] + CoA</text>
        <dbReference type="Rhea" id="RHEA:17017"/>
        <dbReference type="Rhea" id="RHEA-COMP:10475"/>
        <dbReference type="Rhea" id="RHEA-COMP:10478"/>
        <dbReference type="ChEBI" id="CHEBI:57287"/>
        <dbReference type="ChEBI" id="CHEBI:57288"/>
        <dbReference type="ChEBI" id="CHEBI:83100"/>
        <dbReference type="ChEBI" id="CHEBI:83111"/>
        <dbReference type="EC" id="2.3.1.12"/>
    </reaction>
</comment>
<protein>
    <recommendedName>
        <fullName evidence="8">Acetyltransferase component of pyruvate dehydrogenase complex</fullName>
        <ecNumber evidence="8">2.3.1.12</ecNumber>
    </recommendedName>
</protein>
<keyword evidence="4 8" id="KW-0450">Lipoyl</keyword>
<keyword evidence="13" id="KW-1185">Reference proteome</keyword>
<dbReference type="InterPro" id="IPR045257">
    <property type="entry name" value="E2/Pdx1"/>
</dbReference>
<keyword evidence="5 8" id="KW-0012">Acyltransferase</keyword>
<keyword evidence="12" id="KW-0670">Pyruvate</keyword>
<evidence type="ECO:0000256" key="1">
    <source>
        <dbReference type="ARBA" id="ARBA00007317"/>
    </source>
</evidence>
<name>A0ABS5S4Y9_9FLAO</name>
<dbReference type="NCBIfam" id="TIGR01349">
    <property type="entry name" value="PDHac_trf_mito"/>
    <property type="match status" value="1"/>
</dbReference>
<reference evidence="12 13" key="1">
    <citation type="submission" date="2021-05" db="EMBL/GenBank/DDBJ databases">
        <title>Aequorivita echinoideorum JCM 30378 genome.</title>
        <authorList>
            <person name="Zhang H."/>
            <person name="Li C."/>
        </authorList>
    </citation>
    <scope>NUCLEOTIDE SEQUENCE [LARGE SCALE GENOMIC DNA]</scope>
    <source>
        <strain evidence="12 13">JCM30378</strain>
    </source>
</reference>
<dbReference type="Pfam" id="PF02817">
    <property type="entry name" value="E3_binding"/>
    <property type="match status" value="1"/>
</dbReference>
<dbReference type="Gene3D" id="3.30.559.10">
    <property type="entry name" value="Chloramphenicol acetyltransferase-like domain"/>
    <property type="match status" value="1"/>
</dbReference>
<comment type="caution">
    <text evidence="12">The sequence shown here is derived from an EMBL/GenBank/DDBJ whole genome shotgun (WGS) entry which is preliminary data.</text>
</comment>
<proteinExistence type="inferred from homology"/>
<feature type="region of interest" description="Disordered" evidence="9">
    <location>
        <begin position="239"/>
        <end position="311"/>
    </location>
</feature>
<evidence type="ECO:0000256" key="4">
    <source>
        <dbReference type="ARBA" id="ARBA00022823"/>
    </source>
</evidence>
<dbReference type="Gene3D" id="2.40.50.100">
    <property type="match status" value="2"/>
</dbReference>
<comment type="function">
    <text evidence="6">The pyruvate dehydrogenase complex catalyzes the overall conversion of pyruvate to acetyl-CoA and CO(2). It contains multiple copies of three enzymatic components: pyruvate dehydrogenase (E1), dihydrolipoamide acetyltransferase (E2) and lipoamide dehydrogenase (E3).</text>
</comment>
<dbReference type="PROSITE" id="PS50968">
    <property type="entry name" value="BIOTINYL_LIPOYL"/>
    <property type="match status" value="2"/>
</dbReference>
<evidence type="ECO:0000313" key="13">
    <source>
        <dbReference type="Proteomes" id="UP001297092"/>
    </source>
</evidence>
<dbReference type="InterPro" id="IPR006257">
    <property type="entry name" value="LAT1"/>
</dbReference>
<dbReference type="InterPro" id="IPR036625">
    <property type="entry name" value="E3-bd_dom_sf"/>
</dbReference>
<feature type="compositionally biased region" description="Basic and acidic residues" evidence="9">
    <location>
        <begin position="254"/>
        <end position="311"/>
    </location>
</feature>
<feature type="domain" description="Lipoyl-binding" evidence="10">
    <location>
        <begin position="2"/>
        <end position="77"/>
    </location>
</feature>
<feature type="compositionally biased region" description="Acidic residues" evidence="9">
    <location>
        <begin position="147"/>
        <end position="156"/>
    </location>
</feature>
<dbReference type="SUPFAM" id="SSF52777">
    <property type="entry name" value="CoA-dependent acyltransferases"/>
    <property type="match status" value="1"/>
</dbReference>
<evidence type="ECO:0000256" key="2">
    <source>
        <dbReference type="ARBA" id="ARBA00011484"/>
    </source>
</evidence>
<evidence type="ECO:0000256" key="6">
    <source>
        <dbReference type="ARBA" id="ARBA00025211"/>
    </source>
</evidence>
<comment type="subunit">
    <text evidence="2">Forms a 24-polypeptide structural core with octahedral symmetry.</text>
</comment>
<dbReference type="Pfam" id="PF00364">
    <property type="entry name" value="Biotin_lipoyl"/>
    <property type="match status" value="2"/>
</dbReference>
<organism evidence="12 13">
    <name type="scientific">Aequorivita echinoideorum</name>
    <dbReference type="NCBI Taxonomy" id="1549647"/>
    <lineage>
        <taxon>Bacteria</taxon>
        <taxon>Pseudomonadati</taxon>
        <taxon>Bacteroidota</taxon>
        <taxon>Flavobacteriia</taxon>
        <taxon>Flavobacteriales</taxon>
        <taxon>Flavobacteriaceae</taxon>
        <taxon>Aequorivita</taxon>
    </lineage>
</organism>
<sequence>MAEVINMPRLSDTMEEGTVATWLKKVGDTVKEGDILAEIETDKATMEFESFYEGTLLHIGIKEGETAAVDSLLAIIGEKDEDISDLVSGKSSDKKDDSETDQKKSSDKNAEKEKAPNDGEAEENDSEENDSNEETTNEDSGEKDSESADAGDELPDGVEVITMPRLSDTMTEGTVATWLKKEGDKVEEGDILAEIETDKATMEFESFYSGVLLKIGIGEGESAPVDAVLAIIGPKGTDVSGITENFKKGGKTSKSADKKEKSSEDQKDEKDQKEEKDGKDASNKDSKQETKKEGSAEKKSETEKSTSEKRIFASPLAKKLAEEKGINLRQVNGSGENGRIVKSDIENYQPAAAQGYTPVGTESFEEVKNSQMRKTIAKRLSESKFTAPEYYLTIELDMDHAIAAREAINANPDVKISFNDMVIKASAMALRKHPQVNSQWTPEATKIAKHIHIGVAVAVDEGLVVPVLKFADQMTFSQIGGHVKELAGKARNKKLTPQEMEGSTFTVSNLGMFGIKEFTSIINQPNSAILSVGAIIQKPVVKNGQIAVGNTMTVTLACDHRTVDGATGAKFLQTLRQYIENPVTMFV</sequence>
<dbReference type="PANTHER" id="PTHR23151">
    <property type="entry name" value="DIHYDROLIPOAMIDE ACETYL/SUCCINYL-TRANSFERASE-RELATED"/>
    <property type="match status" value="1"/>
</dbReference>
<evidence type="ECO:0000259" key="10">
    <source>
        <dbReference type="PROSITE" id="PS50968"/>
    </source>
</evidence>
<evidence type="ECO:0000256" key="8">
    <source>
        <dbReference type="RuleBase" id="RU361137"/>
    </source>
</evidence>
<dbReference type="InterPro" id="IPR000089">
    <property type="entry name" value="Biotin_lipoyl"/>
</dbReference>
<evidence type="ECO:0000256" key="7">
    <source>
        <dbReference type="ARBA" id="ARBA00048370"/>
    </source>
</evidence>
<dbReference type="EC" id="2.3.1.12" evidence="8"/>
<dbReference type="PANTHER" id="PTHR23151:SF90">
    <property type="entry name" value="DIHYDROLIPOYLLYSINE-RESIDUE ACETYLTRANSFERASE COMPONENT OF PYRUVATE DEHYDROGENASE COMPLEX, MITOCHONDRIAL-RELATED"/>
    <property type="match status" value="1"/>
</dbReference>
<dbReference type="Gene3D" id="4.10.320.10">
    <property type="entry name" value="E3-binding domain"/>
    <property type="match status" value="1"/>
</dbReference>
<evidence type="ECO:0000256" key="9">
    <source>
        <dbReference type="SAM" id="MobiDB-lite"/>
    </source>
</evidence>
<accession>A0ABS5S4Y9</accession>
<dbReference type="EMBL" id="JAHCTB010000002">
    <property type="protein sequence ID" value="MBT0607485.1"/>
    <property type="molecule type" value="Genomic_DNA"/>
</dbReference>
<dbReference type="Proteomes" id="UP001297092">
    <property type="component" value="Unassembled WGS sequence"/>
</dbReference>
<evidence type="ECO:0000313" key="12">
    <source>
        <dbReference type="EMBL" id="MBT0607485.1"/>
    </source>
</evidence>
<comment type="cofactor">
    <cofactor evidence="8">
        <name>(R)-lipoate</name>
        <dbReference type="ChEBI" id="CHEBI:83088"/>
    </cofactor>
    <text evidence="8">Binds 2 lipoyl cofactors covalently.</text>
</comment>
<dbReference type="InterPro" id="IPR023213">
    <property type="entry name" value="CAT-like_dom_sf"/>
</dbReference>
<feature type="domain" description="Lipoyl-binding" evidence="10">
    <location>
        <begin position="158"/>
        <end position="233"/>
    </location>
</feature>
<feature type="compositionally biased region" description="Basic and acidic residues" evidence="9">
    <location>
        <begin position="91"/>
        <end position="117"/>
    </location>
</feature>
<dbReference type="CDD" id="cd06849">
    <property type="entry name" value="lipoyl_domain"/>
    <property type="match status" value="2"/>
</dbReference>
<dbReference type="Pfam" id="PF00198">
    <property type="entry name" value="2-oxoacid_dh"/>
    <property type="match status" value="1"/>
</dbReference>
<dbReference type="PROSITE" id="PS51826">
    <property type="entry name" value="PSBD"/>
    <property type="match status" value="1"/>
</dbReference>
<evidence type="ECO:0000256" key="3">
    <source>
        <dbReference type="ARBA" id="ARBA00022679"/>
    </source>
</evidence>